<evidence type="ECO:0000313" key="8">
    <source>
        <dbReference type="Proteomes" id="UP000076078"/>
    </source>
</evidence>
<evidence type="ECO:0000256" key="6">
    <source>
        <dbReference type="SAM" id="Phobius"/>
    </source>
</evidence>
<feature type="transmembrane region" description="Helical" evidence="6">
    <location>
        <begin position="7"/>
        <end position="26"/>
    </location>
</feature>
<dbReference type="GO" id="GO:0016020">
    <property type="term" value="C:membrane"/>
    <property type="evidence" value="ECO:0007669"/>
    <property type="project" value="UniProtKB-SubCell"/>
</dbReference>
<dbReference type="Proteomes" id="UP000076078">
    <property type="component" value="Unassembled WGS sequence"/>
</dbReference>
<organism evidence="7 8">
    <name type="scientific">Tieghemostelium lacteum</name>
    <name type="common">Slime mold</name>
    <name type="synonym">Dictyostelium lacteum</name>
    <dbReference type="NCBI Taxonomy" id="361077"/>
    <lineage>
        <taxon>Eukaryota</taxon>
        <taxon>Amoebozoa</taxon>
        <taxon>Evosea</taxon>
        <taxon>Eumycetozoa</taxon>
        <taxon>Dictyostelia</taxon>
        <taxon>Dictyosteliales</taxon>
        <taxon>Raperosteliaceae</taxon>
        <taxon>Tieghemostelium</taxon>
    </lineage>
</organism>
<evidence type="ECO:0000256" key="2">
    <source>
        <dbReference type="ARBA" id="ARBA00009530"/>
    </source>
</evidence>
<dbReference type="OrthoDB" id="2802411at2759"/>
<dbReference type="EMBL" id="LODT01000004">
    <property type="protein sequence ID" value="KYR02394.1"/>
    <property type="molecule type" value="Genomic_DNA"/>
</dbReference>
<name>A0A152A867_TIELA</name>
<dbReference type="PANTHER" id="PTHR21659:SF42">
    <property type="entry name" value="UPF0057 MEMBRANE PROTEIN ZK632.10-RELATED"/>
    <property type="match status" value="1"/>
</dbReference>
<protein>
    <submittedName>
        <fullName evidence="7">Transmembrane protein</fullName>
    </submittedName>
</protein>
<accession>A0A152A867</accession>
<dbReference type="PROSITE" id="PS01309">
    <property type="entry name" value="UPF0057"/>
    <property type="match status" value="1"/>
</dbReference>
<evidence type="ECO:0000256" key="5">
    <source>
        <dbReference type="ARBA" id="ARBA00023136"/>
    </source>
</evidence>
<keyword evidence="3 6" id="KW-0812">Transmembrane</keyword>
<sequence>MSDDRTCRTIAMIIVAILLPPLAVFIERGCSGSFWLNVILWILGWVPGIIHAIYVIIQDNHIRERGGSPHNRHH</sequence>
<dbReference type="InParanoid" id="A0A152A867"/>
<gene>
    <name evidence="7" type="ORF">DLAC_01233</name>
</gene>
<keyword evidence="5 6" id="KW-0472">Membrane</keyword>
<comment type="caution">
    <text evidence="7">The sequence shown here is derived from an EMBL/GenBank/DDBJ whole genome shotgun (WGS) entry which is preliminary data.</text>
</comment>
<feature type="transmembrane region" description="Helical" evidence="6">
    <location>
        <begin position="38"/>
        <end position="57"/>
    </location>
</feature>
<evidence type="ECO:0000256" key="1">
    <source>
        <dbReference type="ARBA" id="ARBA00004370"/>
    </source>
</evidence>
<comment type="subcellular location">
    <subcellularLocation>
        <location evidence="1">Membrane</location>
    </subcellularLocation>
</comment>
<evidence type="ECO:0000256" key="4">
    <source>
        <dbReference type="ARBA" id="ARBA00022989"/>
    </source>
</evidence>
<reference evidence="7 8" key="1">
    <citation type="submission" date="2015-12" db="EMBL/GenBank/DDBJ databases">
        <title>Dictyostelia acquired genes for synthesis and detection of signals that induce cell-type specialization by lateral gene transfer from prokaryotes.</title>
        <authorList>
            <person name="Gloeckner G."/>
            <person name="Schaap P."/>
        </authorList>
    </citation>
    <scope>NUCLEOTIDE SEQUENCE [LARGE SCALE GENOMIC DNA]</scope>
    <source>
        <strain evidence="7 8">TK</strain>
    </source>
</reference>
<dbReference type="AlphaFoldDB" id="A0A152A867"/>
<dbReference type="PANTHER" id="PTHR21659">
    <property type="entry name" value="HYDROPHOBIC PROTEIN RCI2 LOW TEMPERATURE AND SALT RESPONSIVE PROTEIN LTI6 -RELATED"/>
    <property type="match status" value="1"/>
</dbReference>
<dbReference type="Pfam" id="PF01679">
    <property type="entry name" value="Pmp3"/>
    <property type="match status" value="1"/>
</dbReference>
<dbReference type="OMA" id="VHAIWVI"/>
<dbReference type="InterPro" id="IPR000612">
    <property type="entry name" value="PMP3"/>
</dbReference>
<evidence type="ECO:0000256" key="3">
    <source>
        <dbReference type="ARBA" id="ARBA00022692"/>
    </source>
</evidence>
<proteinExistence type="inferred from homology"/>
<comment type="similarity">
    <text evidence="2">Belongs to the UPF0057 (PMP3) family.</text>
</comment>
<keyword evidence="8" id="KW-1185">Reference proteome</keyword>
<evidence type="ECO:0000313" key="7">
    <source>
        <dbReference type="EMBL" id="KYR02394.1"/>
    </source>
</evidence>
<keyword evidence="4 6" id="KW-1133">Transmembrane helix</keyword>